<dbReference type="AlphaFoldDB" id="A0AAN6XRX7"/>
<dbReference type="SFLD" id="SFLDS00036">
    <property type="entry name" value="Aromatic_Prenyltransferase"/>
    <property type="match status" value="1"/>
</dbReference>
<dbReference type="GO" id="GO:0006520">
    <property type="term" value="P:amino acid metabolic process"/>
    <property type="evidence" value="ECO:0007669"/>
    <property type="project" value="InterPro"/>
</dbReference>
<feature type="chain" id="PRO_5043009337" evidence="5">
    <location>
        <begin position="24"/>
        <end position="935"/>
    </location>
</feature>
<evidence type="ECO:0000313" key="7">
    <source>
        <dbReference type="EMBL" id="KAK4205438.1"/>
    </source>
</evidence>
<dbReference type="EMBL" id="MU863876">
    <property type="protein sequence ID" value="KAK4205438.1"/>
    <property type="molecule type" value="Genomic_DNA"/>
</dbReference>
<feature type="signal peptide" evidence="5">
    <location>
        <begin position="1"/>
        <end position="23"/>
    </location>
</feature>
<dbReference type="Pfam" id="PF11991">
    <property type="entry name" value="Trp_DMAT"/>
    <property type="match status" value="1"/>
</dbReference>
<evidence type="ECO:0000313" key="8">
    <source>
        <dbReference type="Proteomes" id="UP001303160"/>
    </source>
</evidence>
<dbReference type="PANTHER" id="PTHR32325">
    <property type="entry name" value="BETA-ELIMINATING LYASE-LIKE PROTEIN-RELATED"/>
    <property type="match status" value="1"/>
</dbReference>
<comment type="similarity">
    <text evidence="2">Belongs to the beta-eliminating lyase family.</text>
</comment>
<comment type="caution">
    <text evidence="7">The sequence shown here is derived from an EMBL/GenBank/DDBJ whole genome shotgun (WGS) entry which is preliminary data.</text>
</comment>
<feature type="domain" description="Aromatic amino acid beta-eliminating lyase/threonine aldolase" evidence="6">
    <location>
        <begin position="71"/>
        <end position="517"/>
    </location>
</feature>
<dbReference type="GO" id="GO:0009820">
    <property type="term" value="P:alkaloid metabolic process"/>
    <property type="evidence" value="ECO:0007669"/>
    <property type="project" value="InterPro"/>
</dbReference>
<keyword evidence="4" id="KW-0663">Pyridoxal phosphate</keyword>
<dbReference type="Gene3D" id="3.40.640.10">
    <property type="entry name" value="Type I PLP-dependent aspartate aminotransferase-like (Major domain)"/>
    <property type="match status" value="1"/>
</dbReference>
<proteinExistence type="inferred from homology"/>
<dbReference type="SUPFAM" id="SSF53383">
    <property type="entry name" value="PLP-dependent transferases"/>
    <property type="match status" value="1"/>
</dbReference>
<dbReference type="SFLD" id="SFLDG01162">
    <property type="entry name" value="I"/>
    <property type="match status" value="1"/>
</dbReference>
<evidence type="ECO:0000256" key="1">
    <source>
        <dbReference type="ARBA" id="ARBA00001933"/>
    </source>
</evidence>
<evidence type="ECO:0000256" key="4">
    <source>
        <dbReference type="ARBA" id="ARBA00022898"/>
    </source>
</evidence>
<dbReference type="InterPro" id="IPR015421">
    <property type="entry name" value="PyrdxlP-dep_Trfase_major"/>
</dbReference>
<dbReference type="GO" id="GO:0016765">
    <property type="term" value="F:transferase activity, transferring alkyl or aryl (other than methyl) groups"/>
    <property type="evidence" value="ECO:0007669"/>
    <property type="project" value="InterPro"/>
</dbReference>
<dbReference type="InterPro" id="IPR017795">
    <property type="entry name" value="ABBA_NscD-like"/>
</dbReference>
<organism evidence="7 8">
    <name type="scientific">Triangularia verruculosa</name>
    <dbReference type="NCBI Taxonomy" id="2587418"/>
    <lineage>
        <taxon>Eukaryota</taxon>
        <taxon>Fungi</taxon>
        <taxon>Dikarya</taxon>
        <taxon>Ascomycota</taxon>
        <taxon>Pezizomycotina</taxon>
        <taxon>Sordariomycetes</taxon>
        <taxon>Sordariomycetidae</taxon>
        <taxon>Sordariales</taxon>
        <taxon>Podosporaceae</taxon>
        <taxon>Triangularia</taxon>
    </lineage>
</organism>
<name>A0AAN6XRX7_9PEZI</name>
<protein>
    <submittedName>
        <fullName evidence="7">Tryptophanase</fullName>
    </submittedName>
</protein>
<keyword evidence="5" id="KW-0732">Signal</keyword>
<evidence type="ECO:0000256" key="3">
    <source>
        <dbReference type="ARBA" id="ARBA00022679"/>
    </source>
</evidence>
<evidence type="ECO:0000256" key="5">
    <source>
        <dbReference type="SAM" id="SignalP"/>
    </source>
</evidence>
<evidence type="ECO:0000259" key="6">
    <source>
        <dbReference type="Pfam" id="PF01212"/>
    </source>
</evidence>
<reference evidence="7" key="1">
    <citation type="journal article" date="2023" name="Mol. Phylogenet. Evol.">
        <title>Genome-scale phylogeny and comparative genomics of the fungal order Sordariales.</title>
        <authorList>
            <person name="Hensen N."/>
            <person name="Bonometti L."/>
            <person name="Westerberg I."/>
            <person name="Brannstrom I.O."/>
            <person name="Guillou S."/>
            <person name="Cros-Aarteil S."/>
            <person name="Calhoun S."/>
            <person name="Haridas S."/>
            <person name="Kuo A."/>
            <person name="Mondo S."/>
            <person name="Pangilinan J."/>
            <person name="Riley R."/>
            <person name="LaButti K."/>
            <person name="Andreopoulos B."/>
            <person name="Lipzen A."/>
            <person name="Chen C."/>
            <person name="Yan M."/>
            <person name="Daum C."/>
            <person name="Ng V."/>
            <person name="Clum A."/>
            <person name="Steindorff A."/>
            <person name="Ohm R.A."/>
            <person name="Martin F."/>
            <person name="Silar P."/>
            <person name="Natvig D.O."/>
            <person name="Lalanne C."/>
            <person name="Gautier V."/>
            <person name="Ament-Velasquez S.L."/>
            <person name="Kruys A."/>
            <person name="Hutchinson M.I."/>
            <person name="Powell A.J."/>
            <person name="Barry K."/>
            <person name="Miller A.N."/>
            <person name="Grigoriev I.V."/>
            <person name="Debuchy R."/>
            <person name="Gladieux P."/>
            <person name="Hiltunen Thoren M."/>
            <person name="Johannesson H."/>
        </authorList>
    </citation>
    <scope>NUCLEOTIDE SEQUENCE</scope>
    <source>
        <strain evidence="7">CBS 315.58</strain>
    </source>
</reference>
<dbReference type="PANTHER" id="PTHR32325:SF4">
    <property type="entry name" value="TRYPTOPHANASE"/>
    <property type="match status" value="1"/>
</dbReference>
<dbReference type="GO" id="GO:0016829">
    <property type="term" value="F:lyase activity"/>
    <property type="evidence" value="ECO:0007669"/>
    <property type="project" value="InterPro"/>
</dbReference>
<dbReference type="InterPro" id="IPR015422">
    <property type="entry name" value="PyrdxlP-dep_Trfase_small"/>
</dbReference>
<accession>A0AAN6XRX7</accession>
<keyword evidence="3" id="KW-0808">Transferase</keyword>
<dbReference type="Pfam" id="PF01212">
    <property type="entry name" value="Beta_elim_lyase"/>
    <property type="match status" value="1"/>
</dbReference>
<dbReference type="Gene3D" id="3.90.1150.10">
    <property type="entry name" value="Aspartate Aminotransferase, domain 1"/>
    <property type="match status" value="1"/>
</dbReference>
<dbReference type="NCBIfam" id="NF009709">
    <property type="entry name" value="PRK13238.1"/>
    <property type="match status" value="1"/>
</dbReference>
<comment type="cofactor">
    <cofactor evidence="1">
        <name>pyridoxal 5'-phosphate</name>
        <dbReference type="ChEBI" id="CHEBI:597326"/>
    </cofactor>
</comment>
<dbReference type="InterPro" id="IPR001597">
    <property type="entry name" value="ArAA_b-elim_lyase/Thr_aldolase"/>
</dbReference>
<gene>
    <name evidence="7" type="ORF">QBC40DRAFT_270967</name>
</gene>
<keyword evidence="8" id="KW-1185">Reference proteome</keyword>
<dbReference type="InterPro" id="IPR033964">
    <property type="entry name" value="ABBA"/>
</dbReference>
<dbReference type="Proteomes" id="UP001303160">
    <property type="component" value="Unassembled WGS sequence"/>
</dbReference>
<evidence type="ECO:0000256" key="2">
    <source>
        <dbReference type="ARBA" id="ARBA00009721"/>
    </source>
</evidence>
<sequence length="935" mass="102854">MVRHGVLSAHLMLLQLYLPVTMASVPVPRPPAHAALVVRSLPTASAEERERILEDVEYNVFAFPAGLLTCDFLSDSGTSAMTDVQWAALMRGDESYGRNWGYYCLLDAFRDIFERGNNRQNIIERVLAGKTDVEFYQTKLLLSSEGGLVNGGRYQLERPNFFILPQGRCAETLLFSTMSSMIAEGYGSHPEHGKPTTIISNGFFDTTGANAAVAGFQLQTFTQPGLTDPFPHELIGKKNNFKGNLDLTATESYLKENPGKVSMILVTITNNWAAAQPVSMANMRDAAALAKRHDIPLFLDACRFAENAYFIQKFEDGYADKSIAEIVQEMFSYAEGFTISLKKDGLANMGGVLCFRDEGLFAQRYEGIGMLLKERQILSYGNDSYGGMSGRDLMAASAGLYQVTDQSYLRNRIEQVQSFAQKLHANGIAVLSPPGGHAVYLDMDHFFFGCNRKLEDFAAVGFTLELIKEYGIRAAEAGPFGWAYDLKPSQERVKIPNLVRFAVPRHVYSDEHIDYTVAAIRDLYDRRHTVPNAVITRGKNMKLRHFSAGLKPVPVDPAINDTYLGEASRQLGHLSTALGQDAAAVDELTKALALATGEWGKTAVRQGVDQAGWVSGVCNDGSPIEYSVSIDQSSGKAELRFLTEAQPSQNTWEHLTAAALRVNEDIAASYPISLERFNLIRDLFMPTELPSTDPAKMAAWHSSAWSAAKGPQWKIYLDPCASGKENALSATREAFHRLGLKSGWGLVESILGPDDHVIYFSLDLASDADEARVKVYVAHGGADATSRSLVAEVAQKHVSICPDADAFEIQRFFAAMAGDDFGRDDSTPRKKSLISCFAFSSKTGERPVGTVHFPVDAYVSDDAEVKRRIDAYLASVGASATARERYAMVIAATQRRPLRDGRGIHAWASLKQRAGGKRDNTFYLCPEMFGPRPRL</sequence>
<reference evidence="7" key="2">
    <citation type="submission" date="2023-05" db="EMBL/GenBank/DDBJ databases">
        <authorList>
            <consortium name="Lawrence Berkeley National Laboratory"/>
            <person name="Steindorff A."/>
            <person name="Hensen N."/>
            <person name="Bonometti L."/>
            <person name="Westerberg I."/>
            <person name="Brannstrom I.O."/>
            <person name="Guillou S."/>
            <person name="Cros-Aarteil S."/>
            <person name="Calhoun S."/>
            <person name="Haridas S."/>
            <person name="Kuo A."/>
            <person name="Mondo S."/>
            <person name="Pangilinan J."/>
            <person name="Riley R."/>
            <person name="Labutti K."/>
            <person name="Andreopoulos B."/>
            <person name="Lipzen A."/>
            <person name="Chen C."/>
            <person name="Yanf M."/>
            <person name="Daum C."/>
            <person name="Ng V."/>
            <person name="Clum A."/>
            <person name="Ohm R."/>
            <person name="Martin F."/>
            <person name="Silar P."/>
            <person name="Natvig D."/>
            <person name="Lalanne C."/>
            <person name="Gautier V."/>
            <person name="Ament-Velasquez S.L."/>
            <person name="Kruys A."/>
            <person name="Hutchinson M.I."/>
            <person name="Powell A.J."/>
            <person name="Barry K."/>
            <person name="Miller A.N."/>
            <person name="Grigoriev I.V."/>
            <person name="Debuchy R."/>
            <person name="Gladieux P."/>
            <person name="Thoren M.H."/>
            <person name="Johannesson H."/>
        </authorList>
    </citation>
    <scope>NUCLEOTIDE SEQUENCE</scope>
    <source>
        <strain evidence="7">CBS 315.58</strain>
    </source>
</reference>
<dbReference type="InterPro" id="IPR015424">
    <property type="entry name" value="PyrdxlP-dep_Trfase"/>
</dbReference>